<dbReference type="PROSITE" id="PS51202">
    <property type="entry name" value="RCK_C"/>
    <property type="match status" value="1"/>
</dbReference>
<dbReference type="Pfam" id="PF25991">
    <property type="entry name" value="KhtT_N"/>
    <property type="match status" value="1"/>
</dbReference>
<dbReference type="Proteomes" id="UP000304148">
    <property type="component" value="Chromosome"/>
</dbReference>
<dbReference type="PIRSF" id="PIRSF005028">
    <property type="entry name" value="KhtT"/>
    <property type="match status" value="1"/>
</dbReference>
<dbReference type="Gene3D" id="3.30.70.1450">
    <property type="entry name" value="Regulator of K+ conductance, C-terminal domain"/>
    <property type="match status" value="1"/>
</dbReference>
<dbReference type="GO" id="GO:0008324">
    <property type="term" value="F:monoatomic cation transmembrane transporter activity"/>
    <property type="evidence" value="ECO:0007669"/>
    <property type="project" value="InterPro"/>
</dbReference>
<dbReference type="PANTHER" id="PTHR30445:SF8">
    <property type="entry name" value="K(+)_H(+) ANTIPORTER SUBUNIT KHTT"/>
    <property type="match status" value="1"/>
</dbReference>
<evidence type="ECO:0000313" key="3">
    <source>
        <dbReference type="Proteomes" id="UP000304148"/>
    </source>
</evidence>
<gene>
    <name evidence="2" type="primary">khtT</name>
    <name evidence="2" type="ORF">PBLR_11150</name>
</gene>
<dbReference type="Pfam" id="PF02080">
    <property type="entry name" value="TrkA_C"/>
    <property type="match status" value="1"/>
</dbReference>
<dbReference type="EMBL" id="LS992241">
    <property type="protein sequence ID" value="SYX82728.1"/>
    <property type="molecule type" value="Genomic_DNA"/>
</dbReference>
<feature type="domain" description="RCK C-terminal" evidence="1">
    <location>
        <begin position="76"/>
        <end position="160"/>
    </location>
</feature>
<dbReference type="InterPro" id="IPR006037">
    <property type="entry name" value="RCK_C"/>
</dbReference>
<accession>A0A383R714</accession>
<name>A0A383R714_PAEAL</name>
<protein>
    <submittedName>
        <fullName evidence="2">K+/H+ antiporter for K+ efflux</fullName>
    </submittedName>
</protein>
<sequence>MNMKETELPGIGRKYQLEARNGDQLVIIVHDDGRREMYHFDQQDQEESISMVTLDDDEARAVAAIVGGLLYKPKALETVNVALDDLMIEWYKVEPHAACVGKSIGEIKVRETTGATIIAILEKDKKIINPGPDVVLSAHTTLVVAGERQHIKLLKPWLLSGSE</sequence>
<proteinExistence type="predicted"/>
<organism evidence="2 3">
    <name type="scientific">Paenibacillus alvei</name>
    <name type="common">Bacillus alvei</name>
    <dbReference type="NCBI Taxonomy" id="44250"/>
    <lineage>
        <taxon>Bacteria</taxon>
        <taxon>Bacillati</taxon>
        <taxon>Bacillota</taxon>
        <taxon>Bacilli</taxon>
        <taxon>Bacillales</taxon>
        <taxon>Paenibacillaceae</taxon>
        <taxon>Paenibacillus</taxon>
    </lineage>
</organism>
<dbReference type="InterPro" id="IPR050144">
    <property type="entry name" value="AAE_transporter"/>
</dbReference>
<dbReference type="SUPFAM" id="SSF116726">
    <property type="entry name" value="TrkA C-terminal domain-like"/>
    <property type="match status" value="1"/>
</dbReference>
<reference evidence="3" key="1">
    <citation type="submission" date="2018-08" db="EMBL/GenBank/DDBJ databases">
        <authorList>
            <person name="Chevrot R."/>
        </authorList>
    </citation>
    <scope>NUCLEOTIDE SEQUENCE [LARGE SCALE GENOMIC DNA]</scope>
</reference>
<dbReference type="InterPro" id="IPR026278">
    <property type="entry name" value="KhtT"/>
</dbReference>
<dbReference type="InterPro" id="IPR058776">
    <property type="entry name" value="KhtT-like_N"/>
</dbReference>
<dbReference type="InterPro" id="IPR036721">
    <property type="entry name" value="RCK_C_sf"/>
</dbReference>
<evidence type="ECO:0000313" key="2">
    <source>
        <dbReference type="EMBL" id="SYX82728.1"/>
    </source>
</evidence>
<dbReference type="AlphaFoldDB" id="A0A383R714"/>
<evidence type="ECO:0000259" key="1">
    <source>
        <dbReference type="PROSITE" id="PS51202"/>
    </source>
</evidence>
<dbReference type="GO" id="GO:0006813">
    <property type="term" value="P:potassium ion transport"/>
    <property type="evidence" value="ECO:0007669"/>
    <property type="project" value="InterPro"/>
</dbReference>
<dbReference type="PANTHER" id="PTHR30445">
    <property type="entry name" value="K(+)_H(+) ANTIPORTER SUBUNIT KHTT"/>
    <property type="match status" value="1"/>
</dbReference>